<keyword evidence="4" id="KW-0282">Flagellum</keyword>
<feature type="coiled-coil region" evidence="1">
    <location>
        <begin position="74"/>
        <end position="143"/>
    </location>
</feature>
<keyword evidence="1" id="KW-0175">Coiled coil</keyword>
<accession>A0A318TVW2</accession>
<evidence type="ECO:0000256" key="2">
    <source>
        <dbReference type="SAM" id="Phobius"/>
    </source>
</evidence>
<feature type="transmembrane region" description="Helical" evidence="2">
    <location>
        <begin position="25"/>
        <end position="46"/>
    </location>
</feature>
<evidence type="ECO:0000256" key="1">
    <source>
        <dbReference type="SAM" id="Coils"/>
    </source>
</evidence>
<dbReference type="InterPro" id="IPR006668">
    <property type="entry name" value="Mg_transptr_MgtE_intracell_dom"/>
</dbReference>
<sequence length="197" mass="22119">MAKSKTKKVNTATHEDNSPGIFQKLIFWFIIPLLFVVAILLVVATFTNFNVFEKAAELTNLKDTTEEATAGNDTEQYNEKIVGLEAEVKEKEAEIEKLQGDLEKAKAENQEGLIVQEQLQYEIDKLQRDQTEAKKEYEDILKSFEQMSAKSAAPILVEMSDDEAVKILANMTPDVLSEILAKMSPADAARYTELLSK</sequence>
<keyword evidence="2" id="KW-1133">Transmembrane helix</keyword>
<dbReference type="Gene3D" id="1.25.60.10">
    <property type="entry name" value="MgtE N-terminal domain-like"/>
    <property type="match status" value="1"/>
</dbReference>
<comment type="caution">
    <text evidence="4">The sequence shown here is derived from an EMBL/GenBank/DDBJ whole genome shotgun (WGS) entry which is preliminary data.</text>
</comment>
<dbReference type="Proteomes" id="UP000247416">
    <property type="component" value="Unassembled WGS sequence"/>
</dbReference>
<evidence type="ECO:0000313" key="4">
    <source>
        <dbReference type="EMBL" id="PYF07108.1"/>
    </source>
</evidence>
<keyword evidence="2" id="KW-0812">Transmembrane</keyword>
<reference evidence="4 5" key="1">
    <citation type="submission" date="2018-06" db="EMBL/GenBank/DDBJ databases">
        <title>Genomic Encyclopedia of Archaeal and Bacterial Type Strains, Phase II (KMG-II): from individual species to whole genera.</title>
        <authorList>
            <person name="Goeker M."/>
        </authorList>
    </citation>
    <scope>NUCLEOTIDE SEQUENCE [LARGE SCALE GENOMIC DNA]</scope>
    <source>
        <strain evidence="4 5">KACC 16626</strain>
    </source>
</reference>
<dbReference type="SUPFAM" id="SSF158791">
    <property type="entry name" value="MgtE N-terminal domain-like"/>
    <property type="match status" value="1"/>
</dbReference>
<keyword evidence="5" id="KW-1185">Reference proteome</keyword>
<protein>
    <submittedName>
        <fullName evidence="4">Flagellar motility protein MotE (MotC chaperone)</fullName>
    </submittedName>
</protein>
<evidence type="ECO:0000259" key="3">
    <source>
        <dbReference type="Pfam" id="PF03448"/>
    </source>
</evidence>
<dbReference type="AlphaFoldDB" id="A0A318TVW2"/>
<proteinExistence type="predicted"/>
<gene>
    <name evidence="4" type="ORF">BJ095_106123</name>
</gene>
<name>A0A318TVW2_9BACL</name>
<dbReference type="InterPro" id="IPR038076">
    <property type="entry name" value="MgtE_N_sf"/>
</dbReference>
<keyword evidence="4" id="KW-0969">Cilium</keyword>
<keyword evidence="4" id="KW-0966">Cell projection</keyword>
<evidence type="ECO:0000313" key="5">
    <source>
        <dbReference type="Proteomes" id="UP000247416"/>
    </source>
</evidence>
<dbReference type="OrthoDB" id="1724615at2"/>
<dbReference type="Pfam" id="PF03448">
    <property type="entry name" value="MgtE_N"/>
    <property type="match status" value="1"/>
</dbReference>
<organism evidence="4 5">
    <name type="scientific">Ureibacillus chungkukjangi</name>
    <dbReference type="NCBI Taxonomy" id="1202712"/>
    <lineage>
        <taxon>Bacteria</taxon>
        <taxon>Bacillati</taxon>
        <taxon>Bacillota</taxon>
        <taxon>Bacilli</taxon>
        <taxon>Bacillales</taxon>
        <taxon>Caryophanaceae</taxon>
        <taxon>Ureibacillus</taxon>
    </lineage>
</organism>
<feature type="domain" description="Magnesium transporter MgtE intracellular" evidence="3">
    <location>
        <begin position="143"/>
        <end position="196"/>
    </location>
</feature>
<keyword evidence="2" id="KW-0472">Membrane</keyword>
<dbReference type="EMBL" id="QJTJ01000006">
    <property type="protein sequence ID" value="PYF07108.1"/>
    <property type="molecule type" value="Genomic_DNA"/>
</dbReference>
<dbReference type="RefSeq" id="WP_107934008.1">
    <property type="nucleotide sequence ID" value="NZ_JAMAWO010000001.1"/>
</dbReference>